<comment type="similarity">
    <text evidence="1">Belongs to the ComF/GntX family.</text>
</comment>
<dbReference type="STRING" id="1631356.VV01_12150"/>
<organism evidence="3 4">
    <name type="scientific">Luteipulveratus halotolerans</name>
    <dbReference type="NCBI Taxonomy" id="1631356"/>
    <lineage>
        <taxon>Bacteria</taxon>
        <taxon>Bacillati</taxon>
        <taxon>Actinomycetota</taxon>
        <taxon>Actinomycetes</taxon>
        <taxon>Micrococcales</taxon>
        <taxon>Dermacoccaceae</taxon>
        <taxon>Luteipulveratus</taxon>
    </lineage>
</organism>
<dbReference type="InterPro" id="IPR029057">
    <property type="entry name" value="PRTase-like"/>
</dbReference>
<evidence type="ECO:0000313" key="3">
    <source>
        <dbReference type="EMBL" id="KNX37726.1"/>
    </source>
</evidence>
<dbReference type="OrthoDB" id="5242900at2"/>
<dbReference type="InterPro" id="IPR000836">
    <property type="entry name" value="PRTase_dom"/>
</dbReference>
<dbReference type="Proteomes" id="UP000037397">
    <property type="component" value="Unassembled WGS sequence"/>
</dbReference>
<protein>
    <recommendedName>
        <fullName evidence="2">Phosphoribosyltransferase domain-containing protein</fullName>
    </recommendedName>
</protein>
<evidence type="ECO:0000259" key="2">
    <source>
        <dbReference type="Pfam" id="PF00156"/>
    </source>
</evidence>
<sequence length="246" mass="26121">MTALTHALLDLVLPVRCAGCDVSGEPWCASCRGEVVRLRQTPARRTWPDPCPPGFPPTWAATSYDGPVRAAVVAHKDGGRVDLLDLLAAWWCDAAATALEADDLTRSALRRGERVLVVPAPSSGRSVRERGRDPWAEVVEQATRGRSGLVASSVLQQVGRVRDQAGLSAAQRWANLEGAVRVRRGASVDGATCLLADDVVTTGSTLTEAARALHHAGAHRVVAVVLAATPRTVGAIRRRRGDGRLP</sequence>
<dbReference type="PANTHER" id="PTHR47505:SF1">
    <property type="entry name" value="DNA UTILIZATION PROTEIN YHGH"/>
    <property type="match status" value="1"/>
</dbReference>
<keyword evidence="4" id="KW-1185">Reference proteome</keyword>
<dbReference type="InterPro" id="IPR051910">
    <property type="entry name" value="ComF/GntX_DNA_util-trans"/>
</dbReference>
<accession>A0A0L6CIU8</accession>
<feature type="domain" description="Phosphoribosyltransferase" evidence="2">
    <location>
        <begin position="176"/>
        <end position="234"/>
    </location>
</feature>
<dbReference type="Pfam" id="PF00156">
    <property type="entry name" value="Pribosyltran"/>
    <property type="match status" value="1"/>
</dbReference>
<dbReference type="AlphaFoldDB" id="A0A0L6CIU8"/>
<dbReference type="CDD" id="cd06223">
    <property type="entry name" value="PRTases_typeI"/>
    <property type="match status" value="1"/>
</dbReference>
<dbReference type="PANTHER" id="PTHR47505">
    <property type="entry name" value="DNA UTILIZATION PROTEIN YHGH"/>
    <property type="match status" value="1"/>
</dbReference>
<gene>
    <name evidence="3" type="ORF">VV01_12150</name>
</gene>
<proteinExistence type="inferred from homology"/>
<evidence type="ECO:0000313" key="4">
    <source>
        <dbReference type="Proteomes" id="UP000037397"/>
    </source>
</evidence>
<comment type="caution">
    <text evidence="3">The sequence shown here is derived from an EMBL/GenBank/DDBJ whole genome shotgun (WGS) entry which is preliminary data.</text>
</comment>
<dbReference type="SUPFAM" id="SSF53271">
    <property type="entry name" value="PRTase-like"/>
    <property type="match status" value="1"/>
</dbReference>
<evidence type="ECO:0000256" key="1">
    <source>
        <dbReference type="ARBA" id="ARBA00008007"/>
    </source>
</evidence>
<dbReference type="Gene3D" id="3.40.50.2020">
    <property type="match status" value="1"/>
</dbReference>
<reference evidence="4" key="1">
    <citation type="submission" date="2015-03" db="EMBL/GenBank/DDBJ databases">
        <title>Luteipulveratus halotolerans sp. nov., a novel actinobacterium (Dermacoccaceae) from Sarawak, Malaysia.</title>
        <authorList>
            <person name="Juboi H."/>
            <person name="Basik A."/>
            <person name="Shamsul S.S."/>
            <person name="Arnold P."/>
            <person name="Schmitt E.K."/>
            <person name="Sanglier J.-J."/>
            <person name="Yeo T."/>
        </authorList>
    </citation>
    <scope>NUCLEOTIDE SEQUENCE [LARGE SCALE GENOMIC DNA]</scope>
    <source>
        <strain evidence="4">C296001</strain>
    </source>
</reference>
<dbReference type="PATRIC" id="fig|1631356.3.peg.2378"/>
<dbReference type="RefSeq" id="WP_050670114.1">
    <property type="nucleotide sequence ID" value="NZ_LAIR01000002.1"/>
</dbReference>
<dbReference type="EMBL" id="LAIR01000002">
    <property type="protein sequence ID" value="KNX37726.1"/>
    <property type="molecule type" value="Genomic_DNA"/>
</dbReference>
<name>A0A0L6CIU8_9MICO</name>